<reference evidence="1 2" key="1">
    <citation type="journal article" date="2019" name="Nat. Med.">
        <title>A library of human gut bacterial isolates paired with longitudinal multiomics data enables mechanistic microbiome research.</title>
        <authorList>
            <person name="Poyet M."/>
            <person name="Groussin M."/>
            <person name="Gibbons S.M."/>
            <person name="Avila-Pacheco J."/>
            <person name="Jiang X."/>
            <person name="Kearney S.M."/>
            <person name="Perrotta A.R."/>
            <person name="Berdy B."/>
            <person name="Zhao S."/>
            <person name="Lieberman T.D."/>
            <person name="Swanson P.K."/>
            <person name="Smith M."/>
            <person name="Roesemann S."/>
            <person name="Alexander J.E."/>
            <person name="Rich S.A."/>
            <person name="Livny J."/>
            <person name="Vlamakis H."/>
            <person name="Clish C."/>
            <person name="Bullock K."/>
            <person name="Deik A."/>
            <person name="Scott J."/>
            <person name="Pierce K.A."/>
            <person name="Xavier R.J."/>
            <person name="Alm E.J."/>
        </authorList>
    </citation>
    <scope>NUCLEOTIDE SEQUENCE [LARGE SCALE GENOMIC DNA]</scope>
    <source>
        <strain evidence="1 2">BIOML-A134</strain>
    </source>
</reference>
<organism evidence="1 2">
    <name type="scientific">Bacteroides ovatus</name>
    <dbReference type="NCBI Taxonomy" id="28116"/>
    <lineage>
        <taxon>Bacteria</taxon>
        <taxon>Pseudomonadati</taxon>
        <taxon>Bacteroidota</taxon>
        <taxon>Bacteroidia</taxon>
        <taxon>Bacteroidales</taxon>
        <taxon>Bacteroidaceae</taxon>
        <taxon>Bacteroides</taxon>
    </lineage>
</organism>
<proteinExistence type="predicted"/>
<name>A0A5M5ECI7_BACOV</name>
<dbReference type="Proteomes" id="UP000473905">
    <property type="component" value="Unassembled WGS sequence"/>
</dbReference>
<accession>A0A5M5ECI7</accession>
<sequence length="97" mass="11580">MKQSVSSRETKCFTPRNGLFQALKQFLKLIATGEEMVKLLPFTHKLLIHRGNREKVKGELKRWEINIQWEKLFDSIRNWQIVHSLWTNSILSFSHRT</sequence>
<protein>
    <submittedName>
        <fullName evidence="1">Uncharacterized protein</fullName>
    </submittedName>
</protein>
<keyword evidence="2" id="KW-1185">Reference proteome</keyword>
<dbReference type="AlphaFoldDB" id="A0A5M5ECI7"/>
<evidence type="ECO:0000313" key="2">
    <source>
        <dbReference type="Proteomes" id="UP000473905"/>
    </source>
</evidence>
<evidence type="ECO:0000313" key="1">
    <source>
        <dbReference type="EMBL" id="KAA4091401.1"/>
    </source>
</evidence>
<gene>
    <name evidence="1" type="ORF">F3D66_23450</name>
</gene>
<comment type="caution">
    <text evidence="1">The sequence shown here is derived from an EMBL/GenBank/DDBJ whole genome shotgun (WGS) entry which is preliminary data.</text>
</comment>
<dbReference type="EMBL" id="VWKB01000038">
    <property type="protein sequence ID" value="KAA4091401.1"/>
    <property type="molecule type" value="Genomic_DNA"/>
</dbReference>